<feature type="domain" description="ABC transporter" evidence="18">
    <location>
        <begin position="536"/>
        <end position="868"/>
    </location>
</feature>
<evidence type="ECO:0000256" key="4">
    <source>
        <dbReference type="ARBA" id="ARBA00022737"/>
    </source>
</evidence>
<dbReference type="HAMAP" id="MF_00205">
    <property type="entry name" value="UvrA"/>
    <property type="match status" value="1"/>
</dbReference>
<feature type="binding site" evidence="17">
    <location>
        <begin position="572"/>
        <end position="579"/>
    </location>
    <ligand>
        <name>ATP</name>
        <dbReference type="ChEBI" id="CHEBI:30616"/>
    </ligand>
</feature>
<dbReference type="Gene3D" id="1.10.8.280">
    <property type="entry name" value="ABC transporter ATPase domain-like"/>
    <property type="match status" value="1"/>
</dbReference>
<dbReference type="GO" id="GO:0009432">
    <property type="term" value="P:SOS response"/>
    <property type="evidence" value="ECO:0007669"/>
    <property type="project" value="UniProtKB-UniRule"/>
</dbReference>
<keyword evidence="13 17" id="KW-0234">DNA repair</keyword>
<dbReference type="Gene3D" id="1.20.1580.10">
    <property type="entry name" value="ABC transporter ATPase like domain"/>
    <property type="match status" value="3"/>
</dbReference>
<dbReference type="PROSITE" id="PS00211">
    <property type="entry name" value="ABC_TRANSPORTER_1"/>
    <property type="match status" value="2"/>
</dbReference>
<dbReference type="PROSITE" id="PS50893">
    <property type="entry name" value="ABC_TRANSPORTER_2"/>
    <property type="match status" value="2"/>
</dbReference>
<protein>
    <recommendedName>
        <fullName evidence="15 17">UvrABC system protein A</fullName>
        <shortName evidence="17">UvrA protein</shortName>
    </recommendedName>
    <alternativeName>
        <fullName evidence="16 17">Excinuclease ABC subunit A</fullName>
    </alternativeName>
</protein>
<evidence type="ECO:0000256" key="6">
    <source>
        <dbReference type="ARBA" id="ARBA00022763"/>
    </source>
</evidence>
<evidence type="ECO:0000256" key="13">
    <source>
        <dbReference type="ARBA" id="ARBA00023204"/>
    </source>
</evidence>
<keyword evidence="4 17" id="KW-0677">Repeat</keyword>
<evidence type="ECO:0000256" key="3">
    <source>
        <dbReference type="ARBA" id="ARBA00022723"/>
    </source>
</evidence>
<dbReference type="GO" id="GO:0009380">
    <property type="term" value="C:excinuclease repair complex"/>
    <property type="evidence" value="ECO:0007669"/>
    <property type="project" value="InterPro"/>
</dbReference>
<evidence type="ECO:0000256" key="9">
    <source>
        <dbReference type="ARBA" id="ARBA00022833"/>
    </source>
</evidence>
<evidence type="ECO:0000256" key="16">
    <source>
        <dbReference type="ARBA" id="ARBA00042156"/>
    </source>
</evidence>
<feature type="zinc finger region" description="C4-type" evidence="17">
    <location>
        <begin position="253"/>
        <end position="280"/>
    </location>
</feature>
<keyword evidence="8 17" id="KW-0863">Zinc-finger</keyword>
<dbReference type="GO" id="GO:0006289">
    <property type="term" value="P:nucleotide-excision repair"/>
    <property type="evidence" value="ECO:0007669"/>
    <property type="project" value="UniProtKB-UniRule"/>
</dbReference>
<keyword evidence="17" id="KW-0742">SOS response</keyword>
<dbReference type="CDD" id="cd03270">
    <property type="entry name" value="ABC_UvrA_I"/>
    <property type="match status" value="1"/>
</dbReference>
<dbReference type="GO" id="GO:0009381">
    <property type="term" value="F:excinuclease ABC activity"/>
    <property type="evidence" value="ECO:0007669"/>
    <property type="project" value="UniProtKB-UniRule"/>
</dbReference>
<dbReference type="FunFam" id="1.20.1580.10:FF:000002">
    <property type="entry name" value="UvrABC system protein A"/>
    <property type="match status" value="1"/>
</dbReference>
<evidence type="ECO:0000259" key="18">
    <source>
        <dbReference type="PROSITE" id="PS50893"/>
    </source>
</evidence>
<evidence type="ECO:0000256" key="8">
    <source>
        <dbReference type="ARBA" id="ARBA00022771"/>
    </source>
</evidence>
<dbReference type="InterPro" id="IPR027417">
    <property type="entry name" value="P-loop_NTPase"/>
</dbReference>
<dbReference type="InterPro" id="IPR041102">
    <property type="entry name" value="UvrA_inter"/>
</dbReference>
<comment type="subcellular location">
    <subcellularLocation>
        <location evidence="1 17">Cytoplasm</location>
    </subcellularLocation>
</comment>
<evidence type="ECO:0000256" key="1">
    <source>
        <dbReference type="ARBA" id="ARBA00004496"/>
    </source>
</evidence>
<feature type="domain" description="ABC transporter" evidence="18">
    <location>
        <begin position="236"/>
        <end position="520"/>
    </location>
</feature>
<organism evidence="19 20">
    <name type="scientific">Candidatus Methylomirabilis limnetica</name>
    <dbReference type="NCBI Taxonomy" id="2033718"/>
    <lineage>
        <taxon>Bacteria</taxon>
        <taxon>Candidatus Methylomirabilota</taxon>
        <taxon>Candidatus Methylomirabilia</taxon>
        <taxon>Candidatus Methylomirabilales</taxon>
        <taxon>Candidatus Methylomirabilaceae</taxon>
        <taxon>Candidatus Methylomirabilis</taxon>
    </lineage>
</organism>
<dbReference type="SUPFAM" id="SSF52540">
    <property type="entry name" value="P-loop containing nucleoside triphosphate hydrolases"/>
    <property type="match status" value="2"/>
</dbReference>
<evidence type="ECO:0000313" key="19">
    <source>
        <dbReference type="EMBL" id="PTL36386.1"/>
    </source>
</evidence>
<dbReference type="GO" id="GO:0003677">
    <property type="term" value="F:DNA binding"/>
    <property type="evidence" value="ECO:0007669"/>
    <property type="project" value="UniProtKB-UniRule"/>
</dbReference>
<dbReference type="PANTHER" id="PTHR43152:SF3">
    <property type="entry name" value="UVRABC SYSTEM PROTEIN A"/>
    <property type="match status" value="1"/>
</dbReference>
<proteinExistence type="inferred from homology"/>
<feature type="zinc finger region" description="C4-type" evidence="17">
    <location>
        <begin position="671"/>
        <end position="697"/>
    </location>
</feature>
<dbReference type="InterPro" id="IPR017871">
    <property type="entry name" value="ABC_transporter-like_CS"/>
</dbReference>
<dbReference type="GO" id="GO:0005524">
    <property type="term" value="F:ATP binding"/>
    <property type="evidence" value="ECO:0007669"/>
    <property type="project" value="UniProtKB-UniRule"/>
</dbReference>
<keyword evidence="6 17" id="KW-0227">DNA damage</keyword>
<keyword evidence="3 17" id="KW-0479">Metal-binding</keyword>
<keyword evidence="9 17" id="KW-0862">Zinc</keyword>
<reference evidence="19 20" key="1">
    <citation type="submission" date="2017-09" db="EMBL/GenBank/DDBJ databases">
        <title>Bloom of a denitrifying methanotroph, Candidatus Methylomirabilis limnetica, in a deep stratified lake.</title>
        <authorList>
            <person name="Graf J.S."/>
            <person name="Marchant H.K."/>
            <person name="Tienken D."/>
            <person name="Hach P.F."/>
            <person name="Brand A."/>
            <person name="Schubert C.J."/>
            <person name="Kuypers M.M."/>
            <person name="Milucka J."/>
        </authorList>
    </citation>
    <scope>NUCLEOTIDE SEQUENCE [LARGE SCALE GENOMIC DNA]</scope>
    <source>
        <strain evidence="19 20">Zug</strain>
    </source>
</reference>
<dbReference type="Pfam" id="PF17760">
    <property type="entry name" value="UvrA_inter"/>
    <property type="match status" value="1"/>
</dbReference>
<keyword evidence="7 17" id="KW-0228">DNA excision</keyword>
<dbReference type="Gene3D" id="3.30.190.20">
    <property type="match status" value="1"/>
</dbReference>
<keyword evidence="20" id="KW-1185">Reference proteome</keyword>
<comment type="caution">
    <text evidence="19">The sequence shown here is derived from an EMBL/GenBank/DDBJ whole genome shotgun (WGS) entry which is preliminary data.</text>
</comment>
<keyword evidence="12 17" id="KW-0238">DNA-binding</keyword>
<dbReference type="RefSeq" id="WP_107561759.1">
    <property type="nucleotide sequence ID" value="NZ_NVQC01000016.1"/>
</dbReference>
<evidence type="ECO:0000256" key="5">
    <source>
        <dbReference type="ARBA" id="ARBA00022741"/>
    </source>
</evidence>
<dbReference type="InterPro" id="IPR004602">
    <property type="entry name" value="UvrA"/>
</dbReference>
<evidence type="ECO:0000256" key="12">
    <source>
        <dbReference type="ARBA" id="ARBA00023125"/>
    </source>
</evidence>
<evidence type="ECO:0000256" key="17">
    <source>
        <dbReference type="HAMAP-Rule" id="MF_00205"/>
    </source>
</evidence>
<evidence type="ECO:0000256" key="11">
    <source>
        <dbReference type="ARBA" id="ARBA00022881"/>
    </source>
</evidence>
<dbReference type="SMART" id="SM00382">
    <property type="entry name" value="AAA"/>
    <property type="match status" value="2"/>
</dbReference>
<comment type="similarity">
    <text evidence="14 17">Belongs to the ABC transporter superfamily. UvrA family.</text>
</comment>
<evidence type="ECO:0000256" key="14">
    <source>
        <dbReference type="ARBA" id="ARBA00038000"/>
    </source>
</evidence>
<dbReference type="GO" id="GO:0005737">
    <property type="term" value="C:cytoplasm"/>
    <property type="evidence" value="ECO:0007669"/>
    <property type="project" value="UniProtKB-SubCell"/>
</dbReference>
<dbReference type="Gene3D" id="3.40.50.300">
    <property type="entry name" value="P-loop containing nucleotide triphosphate hydrolases"/>
    <property type="match status" value="3"/>
</dbReference>
<dbReference type="OrthoDB" id="9809851at2"/>
<dbReference type="EMBL" id="NVQC01000016">
    <property type="protein sequence ID" value="PTL36386.1"/>
    <property type="molecule type" value="Genomic_DNA"/>
</dbReference>
<feature type="binding site" evidence="17">
    <location>
        <begin position="33"/>
        <end position="40"/>
    </location>
    <ligand>
        <name>ATP</name>
        <dbReference type="ChEBI" id="CHEBI:30616"/>
    </ligand>
</feature>
<evidence type="ECO:0000313" key="20">
    <source>
        <dbReference type="Proteomes" id="UP000241436"/>
    </source>
</evidence>
<dbReference type="CDD" id="cd03271">
    <property type="entry name" value="ABC_UvrA_II"/>
    <property type="match status" value="1"/>
</dbReference>
<dbReference type="NCBIfam" id="TIGR00630">
    <property type="entry name" value="uvra"/>
    <property type="match status" value="1"/>
</dbReference>
<evidence type="ECO:0000256" key="7">
    <source>
        <dbReference type="ARBA" id="ARBA00022769"/>
    </source>
</evidence>
<dbReference type="GO" id="GO:0008270">
    <property type="term" value="F:zinc ion binding"/>
    <property type="evidence" value="ECO:0007669"/>
    <property type="project" value="UniProtKB-UniRule"/>
</dbReference>
<sequence length="873" mass="96875">MANNKILIRGAREHNLQSIDLEIPRDKLVVITGVSGSGKSSLAFDTIYAEGQRRYVESLSTYARQFLEQMDKPDVDLIEGLSPAISIEQKTTSKNPRSTVATVTEIYDYLRLLFARVGKPHCYACGKPIASQTVQQIVDQVMALPDGSKFQVLAPVVRGRKGEYRQVFADLRRQGFVRVRVDGKPRELEESIELDKNKKHTIEVVVDRLVLKADIQKRLADSLETALKLSEGIVVVNLLDPSKDLTFSERLACIDCGVSYPEISPRIFSFNSPHGACPTCDGLGTKLDGRMDDLPGILEPWHGKANIHYLDRRYKETSSSKVREEIEDYVKHLANVRPCPDCQGTRLRRESLAIKVDGKSIADVTHYSVKAGLRFFQDLQFSEKDHEIARRILKELRERLTFLVNVGLDYLTLDRTAATLAGGEAQRIRLATQIGSSLVGVLYILDEPSIGLHQRDNVRLLDTLKRLRDLGNTVLVVEHDEETIRLADYVIDMGPGAGVSGGRVVACGSPRDIIRHKSSLTGQYLSGRMTIPVPALRRRGNGRVLTIIGAREHNLKNIEVEIPLGVLTCVTGVSGSGKSTLVNEILRRALDRKLYGSRERPGAHDKILGAEHIDKVIDIDQSPIGRTPRSNPATYTGVFNFIRELYALVPESRIRGYKLGRFSFNVKGGRCEACQGDGLIQIEMHFLPDVHVTCDICKGARYNRETLEIIYKGKSIADVLDMTVQEALAFFQPVPKIKEKLQTLFDVGLGYIKLGQSATTLSGGEAQRVKLSRELSKRGTGQTLYILDEPTTGLHFHDIRQLLEVLHRLTDAGNTVVVIEHNLEVIKTADWIIDLGPEGGDEGGHVVVAGQPEEVAAHPTSYTGQFLARTLKG</sequence>
<dbReference type="AlphaFoldDB" id="A0A2T4TZ39"/>
<dbReference type="Proteomes" id="UP000241436">
    <property type="component" value="Unassembled WGS sequence"/>
</dbReference>
<comment type="function">
    <text evidence="17">The UvrABC repair system catalyzes the recognition and processing of DNA lesions. UvrA is an ATPase and a DNA-binding protein. A damage recognition complex composed of 2 UvrA and 2 UvrB subunits scans DNA for abnormalities. When the presence of a lesion has been verified by UvrB, the UvrA molecules dissociate.</text>
</comment>
<dbReference type="GO" id="GO:0016887">
    <property type="term" value="F:ATP hydrolysis activity"/>
    <property type="evidence" value="ECO:0007669"/>
    <property type="project" value="InterPro"/>
</dbReference>
<evidence type="ECO:0000256" key="15">
    <source>
        <dbReference type="ARBA" id="ARBA00039316"/>
    </source>
</evidence>
<keyword evidence="10 17" id="KW-0067">ATP-binding</keyword>
<evidence type="ECO:0000256" key="2">
    <source>
        <dbReference type="ARBA" id="ARBA00022490"/>
    </source>
</evidence>
<evidence type="ECO:0000256" key="10">
    <source>
        <dbReference type="ARBA" id="ARBA00022840"/>
    </source>
</evidence>
<comment type="subunit">
    <text evidence="17">Forms a heterotetramer with UvrB during the search for lesions.</text>
</comment>
<keyword evidence="11 17" id="KW-0267">Excision nuclease</keyword>
<dbReference type="InterPro" id="IPR003593">
    <property type="entry name" value="AAA+_ATPase"/>
</dbReference>
<dbReference type="InterPro" id="IPR003439">
    <property type="entry name" value="ABC_transporter-like_ATP-bd"/>
</dbReference>
<keyword evidence="5 17" id="KW-0547">Nucleotide-binding</keyword>
<gene>
    <name evidence="17 19" type="primary">uvrA</name>
    <name evidence="19" type="ORF">CLG94_04980</name>
</gene>
<dbReference type="PANTHER" id="PTHR43152">
    <property type="entry name" value="UVRABC SYSTEM PROTEIN A"/>
    <property type="match status" value="1"/>
</dbReference>
<name>A0A2T4TZ39_9BACT</name>
<reference evidence="20" key="2">
    <citation type="journal article" date="2018" name="Environ. Microbiol.">
        <title>Bloom of a denitrifying methanotroph, 'Candidatus Methylomirabilis limnetica', in a deep stratified lake.</title>
        <authorList>
            <person name="Graf J.S."/>
            <person name="Mayr M.J."/>
            <person name="Marchant H.K."/>
            <person name="Tienken D."/>
            <person name="Hach P.F."/>
            <person name="Brand A."/>
            <person name="Schubert C.J."/>
            <person name="Kuypers M.M."/>
            <person name="Milucka J."/>
        </authorList>
    </citation>
    <scope>NUCLEOTIDE SEQUENCE [LARGE SCALE GENOMIC DNA]</scope>
    <source>
        <strain evidence="20">Zug</strain>
    </source>
</reference>
<accession>A0A2T4TZ39</accession>
<keyword evidence="2 17" id="KW-0963">Cytoplasm</keyword>